<feature type="region of interest" description="Disordered" evidence="1">
    <location>
        <begin position="49"/>
        <end position="76"/>
    </location>
</feature>
<evidence type="ECO:0000313" key="3">
    <source>
        <dbReference type="Proteomes" id="UP000602198"/>
    </source>
</evidence>
<dbReference type="Proteomes" id="UP000602198">
    <property type="component" value="Unassembled WGS sequence"/>
</dbReference>
<proteinExistence type="predicted"/>
<comment type="caution">
    <text evidence="2">The sequence shown here is derived from an EMBL/GenBank/DDBJ whole genome shotgun (WGS) entry which is preliminary data.</text>
</comment>
<name>A0ABS1M0M5_9NOCA</name>
<gene>
    <name evidence="2" type="ORF">JK358_06625</name>
</gene>
<sequence length="76" mass="8369">MALTAAASGHTEHAMRAGLVSAATALVGIMIMTTTWHRDTLTHHNVPSLLNDTWERTPPFARRRGKPAGIETDRRH</sequence>
<evidence type="ECO:0000313" key="2">
    <source>
        <dbReference type="EMBL" id="MBL1074066.1"/>
    </source>
</evidence>
<keyword evidence="3" id="KW-1185">Reference proteome</keyword>
<protein>
    <submittedName>
        <fullName evidence="2">Uncharacterized protein</fullName>
    </submittedName>
</protein>
<organism evidence="2 3">
    <name type="scientific">Nocardia acididurans</name>
    <dbReference type="NCBI Taxonomy" id="2802282"/>
    <lineage>
        <taxon>Bacteria</taxon>
        <taxon>Bacillati</taxon>
        <taxon>Actinomycetota</taxon>
        <taxon>Actinomycetes</taxon>
        <taxon>Mycobacteriales</taxon>
        <taxon>Nocardiaceae</taxon>
        <taxon>Nocardia</taxon>
    </lineage>
</organism>
<dbReference type="EMBL" id="JAERRJ010000002">
    <property type="protein sequence ID" value="MBL1074066.1"/>
    <property type="molecule type" value="Genomic_DNA"/>
</dbReference>
<dbReference type="RefSeq" id="WP_201944862.1">
    <property type="nucleotide sequence ID" value="NZ_JAERRJ010000002.1"/>
</dbReference>
<accession>A0ABS1M0M5</accession>
<reference evidence="2 3" key="1">
    <citation type="submission" date="2021-01" db="EMBL/GenBank/DDBJ databases">
        <title>WGS of actinomycetes isolated from Thailand.</title>
        <authorList>
            <person name="Thawai C."/>
        </authorList>
    </citation>
    <scope>NUCLEOTIDE SEQUENCE [LARGE SCALE GENOMIC DNA]</scope>
    <source>
        <strain evidence="2 3">LPG 2</strain>
    </source>
</reference>
<evidence type="ECO:0000256" key="1">
    <source>
        <dbReference type="SAM" id="MobiDB-lite"/>
    </source>
</evidence>